<reference evidence="1" key="1">
    <citation type="submission" date="2022-02" db="EMBL/GenBank/DDBJ databases">
        <title>Plant Genome Project.</title>
        <authorList>
            <person name="Zhang R.-G."/>
        </authorList>
    </citation>
    <scope>NUCLEOTIDE SEQUENCE</scope>
    <source>
        <strain evidence="1">AT1</strain>
    </source>
</reference>
<organism evidence="1 2">
    <name type="scientific">Rhododendron molle</name>
    <name type="common">Chinese azalea</name>
    <name type="synonym">Azalea mollis</name>
    <dbReference type="NCBI Taxonomy" id="49168"/>
    <lineage>
        <taxon>Eukaryota</taxon>
        <taxon>Viridiplantae</taxon>
        <taxon>Streptophyta</taxon>
        <taxon>Embryophyta</taxon>
        <taxon>Tracheophyta</taxon>
        <taxon>Spermatophyta</taxon>
        <taxon>Magnoliopsida</taxon>
        <taxon>eudicotyledons</taxon>
        <taxon>Gunneridae</taxon>
        <taxon>Pentapetalae</taxon>
        <taxon>asterids</taxon>
        <taxon>Ericales</taxon>
        <taxon>Ericaceae</taxon>
        <taxon>Ericoideae</taxon>
        <taxon>Rhodoreae</taxon>
        <taxon>Rhododendron</taxon>
    </lineage>
</organism>
<name>A0ACC0NU83_RHOML</name>
<proteinExistence type="predicted"/>
<accession>A0ACC0NU83</accession>
<keyword evidence="2" id="KW-1185">Reference proteome</keyword>
<dbReference type="EMBL" id="CM046392">
    <property type="protein sequence ID" value="KAI8556429.1"/>
    <property type="molecule type" value="Genomic_DNA"/>
</dbReference>
<sequence>MMGQFDLLDYWFNKPHQRVVRRKLWSLLGIKTWVEEYYRNDMLKKYVHKTAVIDPSLLFDPILHFCQCLTRPHLHHRRAVEEVDPFWKDFFDRSLEKQITFLYITTEICCNLEMEGDTTHDAAADQNNRDSIVSQQHTMPGPSDSSLSWEENRKLCRTLSRYMTYPLVMRSSLLPIAASDNYVSGFISGTVSNMGGMVPNFEGVRDVRGACLDIKRLEVRLGDLDKYKIPEQCRLPITEQDIKTGKDLLEEDFVKKNPGWLEELTLMVKTKQKAEIQALSSFGFQYLSELLKLQQKDWL</sequence>
<evidence type="ECO:0000313" key="1">
    <source>
        <dbReference type="EMBL" id="KAI8556429.1"/>
    </source>
</evidence>
<protein>
    <submittedName>
        <fullName evidence="1">Uncharacterized protein</fullName>
    </submittedName>
</protein>
<gene>
    <name evidence="1" type="ORF">RHMOL_Rhmol05G0252700</name>
</gene>
<dbReference type="Proteomes" id="UP001062846">
    <property type="component" value="Chromosome 5"/>
</dbReference>
<evidence type="ECO:0000313" key="2">
    <source>
        <dbReference type="Proteomes" id="UP001062846"/>
    </source>
</evidence>
<comment type="caution">
    <text evidence="1">The sequence shown here is derived from an EMBL/GenBank/DDBJ whole genome shotgun (WGS) entry which is preliminary data.</text>
</comment>